<dbReference type="Gene3D" id="3.10.450.50">
    <property type="match status" value="1"/>
</dbReference>
<organism evidence="2 3">
    <name type="scientific">Dokdonella fugitiva</name>
    <dbReference type="NCBI Taxonomy" id="328517"/>
    <lineage>
        <taxon>Bacteria</taxon>
        <taxon>Pseudomonadati</taxon>
        <taxon>Pseudomonadota</taxon>
        <taxon>Gammaproteobacteria</taxon>
        <taxon>Lysobacterales</taxon>
        <taxon>Rhodanobacteraceae</taxon>
        <taxon>Dokdonella</taxon>
    </lineage>
</organism>
<keyword evidence="3" id="KW-1185">Reference proteome</keyword>
<dbReference type="InterPro" id="IPR037401">
    <property type="entry name" value="SnoaL-like"/>
</dbReference>
<dbReference type="Pfam" id="PF12680">
    <property type="entry name" value="SnoaL_2"/>
    <property type="match status" value="1"/>
</dbReference>
<evidence type="ECO:0000313" key="3">
    <source>
        <dbReference type="Proteomes" id="UP000294862"/>
    </source>
</evidence>
<proteinExistence type="predicted"/>
<dbReference type="RefSeq" id="WP_241988149.1">
    <property type="nucleotide sequence ID" value="NZ_SLWQ01000022.1"/>
</dbReference>
<name>A0A4R2HUU0_9GAMM</name>
<dbReference type="EMBL" id="SLWQ01000022">
    <property type="protein sequence ID" value="TCO33785.1"/>
    <property type="molecule type" value="Genomic_DNA"/>
</dbReference>
<dbReference type="SUPFAM" id="SSF54427">
    <property type="entry name" value="NTF2-like"/>
    <property type="match status" value="1"/>
</dbReference>
<dbReference type="Proteomes" id="UP000294862">
    <property type="component" value="Unassembled WGS sequence"/>
</dbReference>
<comment type="caution">
    <text evidence="2">The sequence shown here is derived from an EMBL/GenBank/DDBJ whole genome shotgun (WGS) entry which is preliminary data.</text>
</comment>
<protein>
    <submittedName>
        <fullName evidence="2">SnoaL-like protein</fullName>
    </submittedName>
</protein>
<evidence type="ECO:0000313" key="2">
    <source>
        <dbReference type="EMBL" id="TCO33785.1"/>
    </source>
</evidence>
<reference evidence="2 3" key="1">
    <citation type="journal article" date="2015" name="Stand. Genomic Sci.">
        <title>Genomic Encyclopedia of Bacterial and Archaeal Type Strains, Phase III: the genomes of soil and plant-associated and newly described type strains.</title>
        <authorList>
            <person name="Whitman W.B."/>
            <person name="Woyke T."/>
            <person name="Klenk H.P."/>
            <person name="Zhou Y."/>
            <person name="Lilburn T.G."/>
            <person name="Beck B.J."/>
            <person name="De Vos P."/>
            <person name="Vandamme P."/>
            <person name="Eisen J.A."/>
            <person name="Garrity G."/>
            <person name="Hugenholtz P."/>
            <person name="Kyrpides N.C."/>
        </authorList>
    </citation>
    <scope>NUCLEOTIDE SEQUENCE [LARGE SCALE GENOMIC DNA]</scope>
    <source>
        <strain evidence="2 3">A3</strain>
    </source>
</reference>
<dbReference type="AlphaFoldDB" id="A0A4R2HUU0"/>
<gene>
    <name evidence="2" type="ORF">EV148_1222</name>
</gene>
<evidence type="ECO:0000259" key="1">
    <source>
        <dbReference type="Pfam" id="PF12680"/>
    </source>
</evidence>
<dbReference type="InterPro" id="IPR032710">
    <property type="entry name" value="NTF2-like_dom_sf"/>
</dbReference>
<accession>A0A4R2HUU0</accession>
<feature type="domain" description="SnoaL-like" evidence="1">
    <location>
        <begin position="14"/>
        <end position="99"/>
    </location>
</feature>
<sequence>MTPLDSQDARAFAESWIEAWNRHDLDAVLSHFTDDLEFSSPLVSQFTGEATGRLRGKNAVRAYWQAGLSRLPDLHFDLVDVLVGVDCLTILYRGHRGLTAEVLTFGNDGYVVKGQAFYLA</sequence>